<feature type="binding site" evidence="13">
    <location>
        <position position="326"/>
    </location>
    <ligand>
        <name>Mg(2+)</name>
        <dbReference type="ChEBI" id="CHEBI:18420"/>
        <label>1</label>
    </ligand>
</feature>
<evidence type="ECO:0000256" key="10">
    <source>
        <dbReference type="ARBA" id="ARBA00030308"/>
    </source>
</evidence>
<evidence type="ECO:0000256" key="4">
    <source>
        <dbReference type="ARBA" id="ARBA00013297"/>
    </source>
</evidence>
<keyword evidence="5 13" id="KW-0479">Metal-binding</keyword>
<keyword evidence="17" id="KW-1185">Reference proteome</keyword>
<dbReference type="InterPro" id="IPR000086">
    <property type="entry name" value="NUDIX_hydrolase_dom"/>
</dbReference>
<dbReference type="PANTHER" id="PTHR11839">
    <property type="entry name" value="UDP/ADP-SUGAR PYROPHOSPHATASE"/>
    <property type="match status" value="1"/>
</dbReference>
<evidence type="ECO:0000256" key="1">
    <source>
        <dbReference type="ARBA" id="ARBA00001946"/>
    </source>
</evidence>
<gene>
    <name evidence="16" type="ORF">GG681_01590</name>
</gene>
<reference evidence="16 17" key="1">
    <citation type="submission" date="2019-10" db="EMBL/GenBank/DDBJ databases">
        <title>Epibacterium sp. nov., isolated from seawater.</title>
        <authorList>
            <person name="Zhang X."/>
            <person name="Li N."/>
        </authorList>
    </citation>
    <scope>NUCLEOTIDE SEQUENCE [LARGE SCALE GENOMIC DNA]</scope>
    <source>
        <strain evidence="16 17">SM1969</strain>
    </source>
</reference>
<dbReference type="PROSITE" id="PS51462">
    <property type="entry name" value="NUDIX"/>
    <property type="match status" value="1"/>
</dbReference>
<feature type="short sequence motif" description="Nudix box" evidence="14">
    <location>
        <begin position="259"/>
        <end position="281"/>
    </location>
</feature>
<dbReference type="AlphaFoldDB" id="A0A844AK32"/>
<comment type="cofactor">
    <cofactor evidence="1 13">
        <name>Mg(2+)</name>
        <dbReference type="ChEBI" id="CHEBI:18420"/>
    </cofactor>
</comment>
<feature type="domain" description="Nudix hydrolase" evidence="15">
    <location>
        <begin position="216"/>
        <end position="355"/>
    </location>
</feature>
<evidence type="ECO:0000313" key="17">
    <source>
        <dbReference type="Proteomes" id="UP000436694"/>
    </source>
</evidence>
<evidence type="ECO:0000256" key="5">
    <source>
        <dbReference type="ARBA" id="ARBA00022723"/>
    </source>
</evidence>
<keyword evidence="6" id="KW-0378">Hydrolase</keyword>
<dbReference type="Pfam" id="PF00293">
    <property type="entry name" value="NUDIX"/>
    <property type="match status" value="1"/>
</dbReference>
<dbReference type="InterPro" id="IPR015797">
    <property type="entry name" value="NUDIX_hydrolase-like_dom_sf"/>
</dbReference>
<dbReference type="PANTHER" id="PTHR11839:SF5">
    <property type="entry name" value="ADP-RIBOSE PYROPHOSPHATASE"/>
    <property type="match status" value="1"/>
</dbReference>
<comment type="catalytic activity">
    <reaction evidence="12">
        <text>ADP-D-ribose + H2O = D-ribose 5-phosphate + AMP + 2 H(+)</text>
        <dbReference type="Rhea" id="RHEA:10412"/>
        <dbReference type="ChEBI" id="CHEBI:15377"/>
        <dbReference type="ChEBI" id="CHEBI:15378"/>
        <dbReference type="ChEBI" id="CHEBI:57967"/>
        <dbReference type="ChEBI" id="CHEBI:78346"/>
        <dbReference type="ChEBI" id="CHEBI:456215"/>
        <dbReference type="EC" id="3.6.1.13"/>
    </reaction>
</comment>
<evidence type="ECO:0000256" key="3">
    <source>
        <dbReference type="ARBA" id="ARBA00012453"/>
    </source>
</evidence>
<dbReference type="SUPFAM" id="SSF55811">
    <property type="entry name" value="Nudix"/>
    <property type="match status" value="1"/>
</dbReference>
<proteinExistence type="inferred from homology"/>
<feature type="binding site" evidence="13">
    <location>
        <position position="258"/>
    </location>
    <ligand>
        <name>Mg(2+)</name>
        <dbReference type="ChEBI" id="CHEBI:18420"/>
        <label>1</label>
    </ligand>
</feature>
<protein>
    <recommendedName>
        <fullName evidence="4">ADP-ribose pyrophosphatase</fullName>
        <ecNumber evidence="3">3.6.1.13</ecNumber>
    </recommendedName>
    <alternativeName>
        <fullName evidence="9">ADP-ribose diphosphatase</fullName>
    </alternativeName>
    <alternativeName>
        <fullName evidence="11">ADP-ribose phosphohydrolase</fullName>
    </alternativeName>
    <alternativeName>
        <fullName evidence="10">Adenosine diphosphoribose pyrophosphatase</fullName>
    </alternativeName>
</protein>
<evidence type="ECO:0000256" key="6">
    <source>
        <dbReference type="ARBA" id="ARBA00022801"/>
    </source>
</evidence>
<dbReference type="EMBL" id="WIXK01000001">
    <property type="protein sequence ID" value="MQY41319.1"/>
    <property type="molecule type" value="Genomic_DNA"/>
</dbReference>
<evidence type="ECO:0000256" key="2">
    <source>
        <dbReference type="ARBA" id="ARBA00007482"/>
    </source>
</evidence>
<keyword evidence="7 13" id="KW-0460">Magnesium</keyword>
<dbReference type="GO" id="GO:0047631">
    <property type="term" value="F:ADP-ribose diphosphatase activity"/>
    <property type="evidence" value="ECO:0007669"/>
    <property type="project" value="UniProtKB-EC"/>
</dbReference>
<dbReference type="GO" id="GO:0006753">
    <property type="term" value="P:nucleoside phosphate metabolic process"/>
    <property type="evidence" value="ECO:0007669"/>
    <property type="project" value="TreeGrafter"/>
</dbReference>
<evidence type="ECO:0000256" key="9">
    <source>
        <dbReference type="ARBA" id="ARBA00030162"/>
    </source>
</evidence>
<dbReference type="Gene3D" id="3.90.79.10">
    <property type="entry name" value="Nucleoside Triphosphate Pyrophosphohydrolase"/>
    <property type="match status" value="1"/>
</dbReference>
<comment type="caution">
    <text evidence="16">The sequence shown here is derived from an EMBL/GenBank/DDBJ whole genome shotgun (WGS) entry which is preliminary data.</text>
</comment>
<evidence type="ECO:0000256" key="12">
    <source>
        <dbReference type="ARBA" id="ARBA00049546"/>
    </source>
</evidence>
<comment type="function">
    <text evidence="8">Acts on ADP-mannose and ADP-glucose as well as ADP-ribose. Prevents glycogen biosynthesis. The reaction catalyzed by this enzyme is a limiting step of the gluconeogenic process.</text>
</comment>
<dbReference type="GO" id="GO:0019144">
    <property type="term" value="F:ADP-sugar diphosphatase activity"/>
    <property type="evidence" value="ECO:0007669"/>
    <property type="project" value="TreeGrafter"/>
</dbReference>
<dbReference type="InterPro" id="IPR013024">
    <property type="entry name" value="GGCT-like"/>
</dbReference>
<dbReference type="Proteomes" id="UP000436694">
    <property type="component" value="Unassembled WGS sequence"/>
</dbReference>
<dbReference type="NCBIfam" id="TIGR00052">
    <property type="entry name" value="nudix-type nucleoside diphosphatase, YffH/AdpP family"/>
    <property type="match status" value="1"/>
</dbReference>
<comment type="similarity">
    <text evidence="2">Belongs to the Nudix hydrolase family. NudF subfamily.</text>
</comment>
<dbReference type="InterPro" id="IPR020084">
    <property type="entry name" value="NUDIX_hydrolase_CS"/>
</dbReference>
<feature type="binding site" evidence="13">
    <location>
        <position position="278"/>
    </location>
    <ligand>
        <name>Mg(2+)</name>
        <dbReference type="ChEBI" id="CHEBI:18420"/>
        <label>1</label>
    </ligand>
</feature>
<dbReference type="RefSeq" id="WP_153544391.1">
    <property type="nucleotide sequence ID" value="NZ_WIXK01000001.1"/>
</dbReference>
<name>A0A844AK32_9RHOB</name>
<dbReference type="Gene3D" id="3.10.490.10">
    <property type="entry name" value="Gamma-glutamyl cyclotransferase-like"/>
    <property type="match status" value="1"/>
</dbReference>
<evidence type="ECO:0000256" key="14">
    <source>
        <dbReference type="PIRSR" id="PIRSR604385-3"/>
    </source>
</evidence>
<dbReference type="EC" id="3.6.1.13" evidence="3"/>
<dbReference type="GO" id="GO:0019693">
    <property type="term" value="P:ribose phosphate metabolic process"/>
    <property type="evidence" value="ECO:0007669"/>
    <property type="project" value="TreeGrafter"/>
</dbReference>
<dbReference type="CDD" id="cd24155">
    <property type="entry name" value="NUDIX_ADPRase"/>
    <property type="match status" value="1"/>
</dbReference>
<dbReference type="PROSITE" id="PS00893">
    <property type="entry name" value="NUDIX_BOX"/>
    <property type="match status" value="1"/>
</dbReference>
<evidence type="ECO:0000313" key="16">
    <source>
        <dbReference type="EMBL" id="MQY41319.1"/>
    </source>
</evidence>
<evidence type="ECO:0000256" key="13">
    <source>
        <dbReference type="PIRSR" id="PIRSR604385-2"/>
    </source>
</evidence>
<dbReference type="GO" id="GO:0005829">
    <property type="term" value="C:cytosol"/>
    <property type="evidence" value="ECO:0007669"/>
    <property type="project" value="TreeGrafter"/>
</dbReference>
<dbReference type="GO" id="GO:0046872">
    <property type="term" value="F:metal ion binding"/>
    <property type="evidence" value="ECO:0007669"/>
    <property type="project" value="UniProtKB-KW"/>
</dbReference>
<dbReference type="InterPro" id="IPR004385">
    <property type="entry name" value="NDP_pyrophosphatase"/>
</dbReference>
<feature type="binding site" evidence="13">
    <location>
        <position position="274"/>
    </location>
    <ligand>
        <name>Mg(2+)</name>
        <dbReference type="ChEBI" id="CHEBI:18420"/>
        <label>1</label>
    </ligand>
</feature>
<evidence type="ECO:0000256" key="8">
    <source>
        <dbReference type="ARBA" id="ARBA00025164"/>
    </source>
</evidence>
<evidence type="ECO:0000259" key="15">
    <source>
        <dbReference type="PROSITE" id="PS51462"/>
    </source>
</evidence>
<accession>A0A844AK32</accession>
<organism evidence="16 17">
    <name type="scientific">Tritonibacter aquimaris</name>
    <dbReference type="NCBI Taxonomy" id="2663379"/>
    <lineage>
        <taxon>Bacteria</taxon>
        <taxon>Pseudomonadati</taxon>
        <taxon>Pseudomonadota</taxon>
        <taxon>Alphaproteobacteria</taxon>
        <taxon>Rhodobacterales</taxon>
        <taxon>Paracoccaceae</taxon>
        <taxon>Tritonibacter</taxon>
    </lineage>
</organism>
<dbReference type="CDD" id="cd06661">
    <property type="entry name" value="GGCT_like"/>
    <property type="match status" value="1"/>
</dbReference>
<evidence type="ECO:0000256" key="11">
    <source>
        <dbReference type="ARBA" id="ARBA00033056"/>
    </source>
</evidence>
<sequence length="371" mass="41348">MSDLFVFGALRHVPLLEAVVGRALAAEDICDARCAGLKAYENAPELFPALAADSDSFLDGVLVSGLSDAELGRVAHHESTYGYSAQTRTVEAGGTCSALMFLPALGGADNAPWSFENWLAQWSELFLRAAQEIMVWQGKRRAEEMTFSRGTIFKRADAWLALSREEQHPDHPLDQDIEVHAHKHLYINFFAMDEIDLRYRRFDGTMSEVINRGAFMVGRASSVLPYDPVRDEVLIIQQFRAATYVAGYQRPWMWEAVAGMVDVGESPDQTALREAREEAGIEITHLEKVADVFPSSGASAEFFHCFVGLGRLELVSQGGGLDCEGEDIRHRVLSFDALMEGIDANLYRDMPLVTSALWLARHRDRLRAAYK</sequence>
<evidence type="ECO:0000256" key="7">
    <source>
        <dbReference type="ARBA" id="ARBA00022842"/>
    </source>
</evidence>